<dbReference type="EMBL" id="CP070872">
    <property type="protein sequence ID" value="QSE77498.1"/>
    <property type="molecule type" value="Genomic_DNA"/>
</dbReference>
<evidence type="ECO:0000313" key="3">
    <source>
        <dbReference type="Proteomes" id="UP000663608"/>
    </source>
</evidence>
<dbReference type="PRINTS" id="PR01590">
    <property type="entry name" value="HTHFIS"/>
</dbReference>
<accession>A0AA45KHM1</accession>
<keyword evidence="3" id="KW-1185">Reference proteome</keyword>
<dbReference type="AlphaFoldDB" id="A0AA45KHM1"/>
<name>A0AA45KHM1_9LACT</name>
<dbReference type="InterPro" id="IPR025736">
    <property type="entry name" value="PucR_C-HTH_dom"/>
</dbReference>
<proteinExistence type="predicted"/>
<evidence type="ECO:0000259" key="1">
    <source>
        <dbReference type="Pfam" id="PF13556"/>
    </source>
</evidence>
<feature type="domain" description="PucR C-terminal helix-turn-helix" evidence="1">
    <location>
        <begin position="172"/>
        <end position="218"/>
    </location>
</feature>
<dbReference type="InterPro" id="IPR009057">
    <property type="entry name" value="Homeodomain-like_sf"/>
</dbReference>
<organism evidence="2 3">
    <name type="scientific">Lactococcus taiwanensis</name>
    <dbReference type="NCBI Taxonomy" id="1151742"/>
    <lineage>
        <taxon>Bacteria</taxon>
        <taxon>Bacillati</taxon>
        <taxon>Bacillota</taxon>
        <taxon>Bacilli</taxon>
        <taxon>Lactobacillales</taxon>
        <taxon>Streptococcaceae</taxon>
        <taxon>Lactococcus</taxon>
    </lineage>
</organism>
<dbReference type="Gene3D" id="1.10.10.60">
    <property type="entry name" value="Homeodomain-like"/>
    <property type="match status" value="1"/>
</dbReference>
<reference evidence="2 3" key="1">
    <citation type="submission" date="2021-02" db="EMBL/GenBank/DDBJ databases">
        <title>Complete genome sequence of Lactococcus lactis strain K_LL004.</title>
        <authorList>
            <person name="Kim H.B."/>
        </authorList>
    </citation>
    <scope>NUCLEOTIDE SEQUENCE [LARGE SCALE GENOMIC DNA]</scope>
    <source>
        <strain evidence="2 3">K_LL004</strain>
    </source>
</reference>
<dbReference type="SUPFAM" id="SSF46689">
    <property type="entry name" value="Homeodomain-like"/>
    <property type="match status" value="1"/>
</dbReference>
<dbReference type="GO" id="GO:0043565">
    <property type="term" value="F:sequence-specific DNA binding"/>
    <property type="evidence" value="ECO:0007669"/>
    <property type="project" value="InterPro"/>
</dbReference>
<gene>
    <name evidence="2" type="ORF">JW886_04445</name>
</gene>
<protein>
    <submittedName>
        <fullName evidence="2">Helix-turn-helix domain-containing protein</fullName>
    </submittedName>
</protein>
<dbReference type="Proteomes" id="UP000663608">
    <property type="component" value="Chromosome"/>
</dbReference>
<evidence type="ECO:0000313" key="2">
    <source>
        <dbReference type="EMBL" id="QSE77498.1"/>
    </source>
</evidence>
<dbReference type="Pfam" id="PF13556">
    <property type="entry name" value="HTH_30"/>
    <property type="match status" value="1"/>
</dbReference>
<dbReference type="InterPro" id="IPR002197">
    <property type="entry name" value="HTH_Fis"/>
</dbReference>
<dbReference type="RefSeq" id="WP_075525007.1">
    <property type="nucleotide sequence ID" value="NZ_CP070872.1"/>
</dbReference>
<dbReference type="KEGG" id="lti:JW886_04445"/>
<sequence>MELEKIKKLYENVDPNQLTAREKLLTALLFTDDVVSTDKLPNGRYRMLQFSSNDFLELESSLKLLLPDFVKSNAQEQYVIEAFSTDSPTKSELFDIFQTLAQDRGEEVSLYIGRFVDKNKLSATYSIEREIFQSHKAFSEYILSESLTHFDFPMLEEIRQELLANGDDQTLVRTLYKTGGNQTQAAKALYIHRNTLINKVKKYEQKYGLQLTGSDLVLAFNLL</sequence>